<dbReference type="EMBL" id="PCSD01000030">
    <property type="protein sequence ID" value="PIP33983.1"/>
    <property type="molecule type" value="Genomic_DNA"/>
</dbReference>
<evidence type="ECO:0008006" key="4">
    <source>
        <dbReference type="Google" id="ProtNLM"/>
    </source>
</evidence>
<feature type="transmembrane region" description="Helical" evidence="1">
    <location>
        <begin position="83"/>
        <end position="102"/>
    </location>
</feature>
<name>A0A2G9ZLD2_9BACT</name>
<keyword evidence="1" id="KW-0472">Membrane</keyword>
<keyword evidence="1" id="KW-0812">Transmembrane</keyword>
<feature type="transmembrane region" description="Helical" evidence="1">
    <location>
        <begin position="35"/>
        <end position="54"/>
    </location>
</feature>
<evidence type="ECO:0000313" key="3">
    <source>
        <dbReference type="Proteomes" id="UP000230729"/>
    </source>
</evidence>
<proteinExistence type="predicted"/>
<feature type="transmembrane region" description="Helical" evidence="1">
    <location>
        <begin position="114"/>
        <end position="138"/>
    </location>
</feature>
<evidence type="ECO:0000256" key="1">
    <source>
        <dbReference type="SAM" id="Phobius"/>
    </source>
</evidence>
<sequence length="176" mass="19216">MQNIQSRALAWPAVKSLGLFVVLSSVAFLPFFIHWQWLTGPLVNAMLILALFLLGRPYAFTLCFIPSLMALAGGLLPAPLAPLVPFIMISNLFYVFTLDLIYARSAFPVRAYGLGLLSGAGLKFIFLKISLRLFLPIFLSAPLAAKAGVLFSWTQLATALSGGLIAWSILVFLKRV</sequence>
<dbReference type="Proteomes" id="UP000230729">
    <property type="component" value="Unassembled WGS sequence"/>
</dbReference>
<evidence type="ECO:0000313" key="2">
    <source>
        <dbReference type="EMBL" id="PIP33983.1"/>
    </source>
</evidence>
<reference evidence="2 3" key="1">
    <citation type="submission" date="2017-09" db="EMBL/GenBank/DDBJ databases">
        <title>Depth-based differentiation of microbial function through sediment-hosted aquifers and enrichment of novel symbionts in the deep terrestrial subsurface.</title>
        <authorList>
            <person name="Probst A.J."/>
            <person name="Ladd B."/>
            <person name="Jarett J.K."/>
            <person name="Geller-Mcgrath D.E."/>
            <person name="Sieber C.M."/>
            <person name="Emerson J.B."/>
            <person name="Anantharaman K."/>
            <person name="Thomas B.C."/>
            <person name="Malmstrom R."/>
            <person name="Stieglmeier M."/>
            <person name="Klingl A."/>
            <person name="Woyke T."/>
            <person name="Ryan C.M."/>
            <person name="Banfield J.F."/>
        </authorList>
    </citation>
    <scope>NUCLEOTIDE SEQUENCE [LARGE SCALE GENOMIC DNA]</scope>
    <source>
        <strain evidence="2">CG23_combo_of_CG06-09_8_20_14_all_49_15</strain>
    </source>
</reference>
<organism evidence="2 3">
    <name type="scientific">Candidatus Falkowbacteria bacterium CG23_combo_of_CG06-09_8_20_14_all_49_15</name>
    <dbReference type="NCBI Taxonomy" id="1974572"/>
    <lineage>
        <taxon>Bacteria</taxon>
        <taxon>Candidatus Falkowiibacteriota</taxon>
    </lineage>
</organism>
<gene>
    <name evidence="2" type="ORF">COX22_01465</name>
</gene>
<feature type="transmembrane region" description="Helical" evidence="1">
    <location>
        <begin position="9"/>
        <end position="29"/>
    </location>
</feature>
<feature type="transmembrane region" description="Helical" evidence="1">
    <location>
        <begin position="59"/>
        <end position="77"/>
    </location>
</feature>
<accession>A0A2G9ZLD2</accession>
<protein>
    <recommendedName>
        <fullName evidence="4">Iron hydrogenase</fullName>
    </recommendedName>
</protein>
<feature type="transmembrane region" description="Helical" evidence="1">
    <location>
        <begin position="150"/>
        <end position="173"/>
    </location>
</feature>
<dbReference type="AlphaFoldDB" id="A0A2G9ZLD2"/>
<comment type="caution">
    <text evidence="2">The sequence shown here is derived from an EMBL/GenBank/DDBJ whole genome shotgun (WGS) entry which is preliminary data.</text>
</comment>
<keyword evidence="1" id="KW-1133">Transmembrane helix</keyword>